<protein>
    <submittedName>
        <fullName evidence="1">DUF4998 domain-containing protein</fullName>
    </submittedName>
</protein>
<organism evidence="1 2">
    <name type="scientific">Sphingobacterium anhuiense</name>
    <dbReference type="NCBI Taxonomy" id="493780"/>
    <lineage>
        <taxon>Bacteria</taxon>
        <taxon>Pseudomonadati</taxon>
        <taxon>Bacteroidota</taxon>
        <taxon>Sphingobacteriia</taxon>
        <taxon>Sphingobacteriales</taxon>
        <taxon>Sphingobacteriaceae</taxon>
        <taxon>Sphingobacterium</taxon>
    </lineage>
</organism>
<dbReference type="Proteomes" id="UP001597509">
    <property type="component" value="Unassembled WGS sequence"/>
</dbReference>
<gene>
    <name evidence="1" type="ORF">ACFS6I_14130</name>
</gene>
<name>A0ABW5YYL4_9SPHI</name>
<proteinExistence type="predicted"/>
<evidence type="ECO:0000313" key="1">
    <source>
        <dbReference type="EMBL" id="MFD2905076.1"/>
    </source>
</evidence>
<evidence type="ECO:0000313" key="2">
    <source>
        <dbReference type="Proteomes" id="UP001597509"/>
    </source>
</evidence>
<dbReference type="EMBL" id="JBHUPE010000005">
    <property type="protein sequence ID" value="MFD2905076.1"/>
    <property type="molecule type" value="Genomic_DNA"/>
</dbReference>
<accession>A0ABW5YYL4</accession>
<dbReference type="RefSeq" id="WP_380921563.1">
    <property type="nucleotide sequence ID" value="NZ_JBHUPE010000005.1"/>
</dbReference>
<reference evidence="2" key="1">
    <citation type="journal article" date="2019" name="Int. J. Syst. Evol. Microbiol.">
        <title>The Global Catalogue of Microorganisms (GCM) 10K type strain sequencing project: providing services to taxonomists for standard genome sequencing and annotation.</title>
        <authorList>
            <consortium name="The Broad Institute Genomics Platform"/>
            <consortium name="The Broad Institute Genome Sequencing Center for Infectious Disease"/>
            <person name="Wu L."/>
            <person name="Ma J."/>
        </authorList>
    </citation>
    <scope>NUCLEOTIDE SEQUENCE [LARGE SCALE GENOMIC DNA]</scope>
    <source>
        <strain evidence="2">KCTC 22209</strain>
    </source>
</reference>
<dbReference type="Pfam" id="PF16389">
    <property type="entry name" value="DUF4998"/>
    <property type="match status" value="1"/>
</dbReference>
<comment type="caution">
    <text evidence="1">The sequence shown here is derived from an EMBL/GenBank/DDBJ whole genome shotgun (WGS) entry which is preliminary data.</text>
</comment>
<sequence>MKRNIILSIMAIACFTSCRKMDDYKSFQGGKEIYYPGILDSARVFSGNKRVLLWGLFTSDPKIVKYKVFWNGKESSIEKDIVRSISIDTVELFLNNLNEGGISFEVRTFDAKGNSSVPVNVSGIVYGKNYADGLINRGYNRGTTVYDDNTGVLTIDWVSVDPTAIFTLVEYIDTNGENRKLKVTDAEATKTFITDYKKGTNIAINTAYLPNTTAIDTFYVAKKEIFKR</sequence>
<keyword evidence="2" id="KW-1185">Reference proteome</keyword>